<organism evidence="1">
    <name type="scientific">bioreactor metagenome</name>
    <dbReference type="NCBI Taxonomy" id="1076179"/>
    <lineage>
        <taxon>unclassified sequences</taxon>
        <taxon>metagenomes</taxon>
        <taxon>ecological metagenomes</taxon>
    </lineage>
</organism>
<evidence type="ECO:0000313" key="1">
    <source>
        <dbReference type="EMBL" id="MPN22899.1"/>
    </source>
</evidence>
<reference evidence="1" key="1">
    <citation type="submission" date="2019-08" db="EMBL/GenBank/DDBJ databases">
        <authorList>
            <person name="Kucharzyk K."/>
            <person name="Murdoch R.W."/>
            <person name="Higgins S."/>
            <person name="Loffler F."/>
        </authorList>
    </citation>
    <scope>NUCLEOTIDE SEQUENCE</scope>
</reference>
<dbReference type="AlphaFoldDB" id="A0A645GAU1"/>
<dbReference type="EMBL" id="VSSQ01071245">
    <property type="protein sequence ID" value="MPN22899.1"/>
    <property type="molecule type" value="Genomic_DNA"/>
</dbReference>
<comment type="caution">
    <text evidence="1">The sequence shown here is derived from an EMBL/GenBank/DDBJ whole genome shotgun (WGS) entry which is preliminary data.</text>
</comment>
<sequence>MNVTDVPVHTAPAGEAAMLTLTGTPGLMVIEMAFDVAGLPVAQVRSESNVHVTMSPLLSEDVVNELLPEATTEPLMNQE</sequence>
<protein>
    <submittedName>
        <fullName evidence="1">Uncharacterized protein</fullName>
    </submittedName>
</protein>
<gene>
    <name evidence="1" type="ORF">SDC9_170284</name>
</gene>
<proteinExistence type="predicted"/>
<name>A0A645GAU1_9ZZZZ</name>
<accession>A0A645GAU1</accession>